<gene>
    <name evidence="2" type="ORF">FCI23_08225</name>
</gene>
<protein>
    <submittedName>
        <fullName evidence="2">SAM-dependent methyltransferase</fullName>
    </submittedName>
</protein>
<feature type="region of interest" description="Disordered" evidence="1">
    <location>
        <begin position="258"/>
        <end position="283"/>
    </location>
</feature>
<dbReference type="Pfam" id="PF04672">
    <property type="entry name" value="Methyltransf_19"/>
    <property type="match status" value="1"/>
</dbReference>
<dbReference type="InterPro" id="IPR006764">
    <property type="entry name" value="SAM_dep_MeTrfase_SAV2177_type"/>
</dbReference>
<proteinExistence type="predicted"/>
<name>A0A4U0SQF8_9ACTN</name>
<dbReference type="PIRSF" id="PIRSF017393">
    <property type="entry name" value="MTase_SAV2177"/>
    <property type="match status" value="1"/>
</dbReference>
<dbReference type="OrthoDB" id="4134439at2"/>
<comment type="caution">
    <text evidence="2">The sequence shown here is derived from an EMBL/GenBank/DDBJ whole genome shotgun (WGS) entry which is preliminary data.</text>
</comment>
<reference evidence="2 3" key="1">
    <citation type="submission" date="2019-04" db="EMBL/GenBank/DDBJ databases">
        <title>Streptomyces oryziradicis sp. nov., a novel actinomycete isolated from rhizosphere soil of rice (Oryza sativa L.).</title>
        <authorList>
            <person name="Li C."/>
        </authorList>
    </citation>
    <scope>NUCLEOTIDE SEQUENCE [LARGE SCALE GENOMIC DNA]</scope>
    <source>
        <strain evidence="2 3">NEAU-C40</strain>
    </source>
</reference>
<dbReference type="EMBL" id="SUMC01000005">
    <property type="protein sequence ID" value="TKA12252.1"/>
    <property type="molecule type" value="Genomic_DNA"/>
</dbReference>
<keyword evidence="2" id="KW-0489">Methyltransferase</keyword>
<evidence type="ECO:0000256" key="1">
    <source>
        <dbReference type="SAM" id="MobiDB-lite"/>
    </source>
</evidence>
<keyword evidence="3" id="KW-1185">Reference proteome</keyword>
<dbReference type="InterPro" id="IPR029063">
    <property type="entry name" value="SAM-dependent_MTases_sf"/>
</dbReference>
<dbReference type="GO" id="GO:0032259">
    <property type="term" value="P:methylation"/>
    <property type="evidence" value="ECO:0007669"/>
    <property type="project" value="UniProtKB-KW"/>
</dbReference>
<accession>A0A4U0SQF8</accession>
<sequence length="283" mass="30664">MCTRSRAVADHVSTPESLERIAAKIDTSVPHSARFWNYLLGGEDHFPPDREVGDYIMANMPGLVEVARCSRRFLVRAVHYLAAEEGIRQFLDIGTGLPTSEHVHEVAQRAAPECRIVYVDNDPLVLAHARALLVDTPEGRTDCIDADLRNPDAIVEAAAATLDLTRPVALVLTGIIGHIADFDEAKALVRRLLAALPSGSFLVHCDGTNTSPQMVEAEERYINSGAVPYYVRSPEQIRQVFDGLELVEPGVVPVTRWRPEAGEPGESGGPADVDACGGVGRKA</sequence>
<keyword evidence="2" id="KW-0808">Transferase</keyword>
<dbReference type="GO" id="GO:0008168">
    <property type="term" value="F:methyltransferase activity"/>
    <property type="evidence" value="ECO:0007669"/>
    <property type="project" value="UniProtKB-KW"/>
</dbReference>
<evidence type="ECO:0000313" key="3">
    <source>
        <dbReference type="Proteomes" id="UP000305778"/>
    </source>
</evidence>
<dbReference type="SUPFAM" id="SSF53335">
    <property type="entry name" value="S-adenosyl-L-methionine-dependent methyltransferases"/>
    <property type="match status" value="1"/>
</dbReference>
<dbReference type="Gene3D" id="3.40.50.150">
    <property type="entry name" value="Vaccinia Virus protein VP39"/>
    <property type="match status" value="1"/>
</dbReference>
<organism evidence="2 3">
    <name type="scientific">Actinacidiphila oryziradicis</name>
    <dbReference type="NCBI Taxonomy" id="2571141"/>
    <lineage>
        <taxon>Bacteria</taxon>
        <taxon>Bacillati</taxon>
        <taxon>Actinomycetota</taxon>
        <taxon>Actinomycetes</taxon>
        <taxon>Kitasatosporales</taxon>
        <taxon>Streptomycetaceae</taxon>
        <taxon>Actinacidiphila</taxon>
    </lineage>
</organism>
<evidence type="ECO:0000313" key="2">
    <source>
        <dbReference type="EMBL" id="TKA12252.1"/>
    </source>
</evidence>
<dbReference type="AlphaFoldDB" id="A0A4U0SQF8"/>
<dbReference type="Proteomes" id="UP000305778">
    <property type="component" value="Unassembled WGS sequence"/>
</dbReference>